<feature type="signal peptide" evidence="1">
    <location>
        <begin position="1"/>
        <end position="17"/>
    </location>
</feature>
<gene>
    <name evidence="2" type="ORF">DN068_06385</name>
</gene>
<dbReference type="OrthoDB" id="947938at2"/>
<reference evidence="2 3" key="1">
    <citation type="submission" date="2018-06" db="EMBL/GenBank/DDBJ databases">
        <title>Mucibacter soli gen. nov., sp. nov., a new member of the family Chitinophagaceae producing mucin.</title>
        <authorList>
            <person name="Kim M.-K."/>
            <person name="Park S."/>
            <person name="Kim T.-S."/>
            <person name="Joung Y."/>
            <person name="Han J.-H."/>
            <person name="Kim S.B."/>
        </authorList>
    </citation>
    <scope>NUCLEOTIDE SEQUENCE [LARGE SCALE GENOMIC DNA]</scope>
    <source>
        <strain evidence="2 3">R1-15</strain>
    </source>
</reference>
<protein>
    <recommendedName>
        <fullName evidence="4">Lipocalin-like domain-containing protein</fullName>
    </recommendedName>
</protein>
<accession>A0A2W2AK72</accession>
<sequence>MKALQIAVFSLFALVFASCKQMPHIPSHEELVGLWSISSAKSAHNEGYRLAEQVAYFNLRADGSYTGYLPDYFDYGHWKYRNESGILTLTSERPITLYNKKWVFEVSNYANNLFNAHITGFNNLLDQRIPNDANRERITFRMANDLVFQKEKVQYDAQHDPYSLANSRWRLHPDHEESCAEIKERIINHLNHLALIFEGYKNHKDDDVIQADHSPNPFIMAVNGVQLQSYASISQSYNNTFFNRANEYEAYHLLENSFGFQPIFPKDRNDYAALWATLFYQTAENARKTDICAEFDKRVQKYKADSTAKASAPNAEPVMP</sequence>
<comment type="caution">
    <text evidence="2">The sequence shown here is derived from an EMBL/GenBank/DDBJ whole genome shotgun (WGS) entry which is preliminary data.</text>
</comment>
<dbReference type="AlphaFoldDB" id="A0A2W2AK72"/>
<keyword evidence="1" id="KW-0732">Signal</keyword>
<feature type="chain" id="PRO_5015974131" description="Lipocalin-like domain-containing protein" evidence="1">
    <location>
        <begin position="18"/>
        <end position="320"/>
    </location>
</feature>
<dbReference type="Proteomes" id="UP000248745">
    <property type="component" value="Unassembled WGS sequence"/>
</dbReference>
<evidence type="ECO:0008006" key="4">
    <source>
        <dbReference type="Google" id="ProtNLM"/>
    </source>
</evidence>
<proteinExistence type="predicted"/>
<dbReference type="RefSeq" id="WP_110998059.1">
    <property type="nucleotide sequence ID" value="NZ_QKTW01000009.1"/>
</dbReference>
<evidence type="ECO:0000313" key="2">
    <source>
        <dbReference type="EMBL" id="PZF73962.1"/>
    </source>
</evidence>
<evidence type="ECO:0000313" key="3">
    <source>
        <dbReference type="Proteomes" id="UP000248745"/>
    </source>
</evidence>
<keyword evidence="3" id="KW-1185">Reference proteome</keyword>
<name>A0A2W2AK72_9BACT</name>
<evidence type="ECO:0000256" key="1">
    <source>
        <dbReference type="SAM" id="SignalP"/>
    </source>
</evidence>
<dbReference type="PROSITE" id="PS51257">
    <property type="entry name" value="PROKAR_LIPOPROTEIN"/>
    <property type="match status" value="1"/>
</dbReference>
<dbReference type="EMBL" id="QKTW01000009">
    <property type="protein sequence ID" value="PZF73962.1"/>
    <property type="molecule type" value="Genomic_DNA"/>
</dbReference>
<organism evidence="2 3">
    <name type="scientific">Taibaiella soli</name>
    <dbReference type="NCBI Taxonomy" id="1649169"/>
    <lineage>
        <taxon>Bacteria</taxon>
        <taxon>Pseudomonadati</taxon>
        <taxon>Bacteroidota</taxon>
        <taxon>Chitinophagia</taxon>
        <taxon>Chitinophagales</taxon>
        <taxon>Chitinophagaceae</taxon>
        <taxon>Taibaiella</taxon>
    </lineage>
</organism>